<dbReference type="PANTHER" id="PTHR10342:SF273">
    <property type="entry name" value="RE14504P"/>
    <property type="match status" value="1"/>
</dbReference>
<evidence type="ECO:0000313" key="8">
    <source>
        <dbReference type="EMBL" id="GFT15761.1"/>
    </source>
</evidence>
<comment type="caution">
    <text evidence="8">The sequence shown here is derived from an EMBL/GenBank/DDBJ whole genome shotgun (WGS) entry which is preliminary data.</text>
</comment>
<dbReference type="SUPFAM" id="SSF53649">
    <property type="entry name" value="Alkaline phosphatase-like"/>
    <property type="match status" value="1"/>
</dbReference>
<keyword evidence="3" id="KW-0479">Metal-binding</keyword>
<keyword evidence="5" id="KW-0106">Calcium</keyword>
<dbReference type="InterPro" id="IPR024607">
    <property type="entry name" value="Sulfatase_CS"/>
</dbReference>
<evidence type="ECO:0000256" key="4">
    <source>
        <dbReference type="ARBA" id="ARBA00022801"/>
    </source>
</evidence>
<gene>
    <name evidence="8" type="primary">Arsb</name>
    <name evidence="8" type="ORF">NPIL_348981</name>
</gene>
<dbReference type="PROSITE" id="PS00523">
    <property type="entry name" value="SULFATASE_1"/>
    <property type="match status" value="1"/>
</dbReference>
<comment type="similarity">
    <text evidence="2">Belongs to the sulfatase family.</text>
</comment>
<keyword evidence="6" id="KW-0325">Glycoprotein</keyword>
<dbReference type="AlphaFoldDB" id="A0A8X6NID5"/>
<dbReference type="OrthoDB" id="103349at2759"/>
<dbReference type="InterPro" id="IPR017850">
    <property type="entry name" value="Alkaline_phosphatase_core_sf"/>
</dbReference>
<proteinExistence type="inferred from homology"/>
<comment type="cofactor">
    <cofactor evidence="1">
        <name>Ca(2+)</name>
        <dbReference type="ChEBI" id="CHEBI:29108"/>
    </cofactor>
</comment>
<evidence type="ECO:0000256" key="2">
    <source>
        <dbReference type="ARBA" id="ARBA00008779"/>
    </source>
</evidence>
<dbReference type="GO" id="GO:0046872">
    <property type="term" value="F:metal ion binding"/>
    <property type="evidence" value="ECO:0007669"/>
    <property type="project" value="UniProtKB-KW"/>
</dbReference>
<accession>A0A8X6NID5</accession>
<dbReference type="Proteomes" id="UP000887013">
    <property type="component" value="Unassembled WGS sequence"/>
</dbReference>
<evidence type="ECO:0000256" key="3">
    <source>
        <dbReference type="ARBA" id="ARBA00022723"/>
    </source>
</evidence>
<dbReference type="Gene3D" id="3.30.1120.10">
    <property type="match status" value="1"/>
</dbReference>
<reference evidence="8" key="1">
    <citation type="submission" date="2020-08" db="EMBL/GenBank/DDBJ databases">
        <title>Multicomponent nature underlies the extraordinary mechanical properties of spider dragline silk.</title>
        <authorList>
            <person name="Kono N."/>
            <person name="Nakamura H."/>
            <person name="Mori M."/>
            <person name="Yoshida Y."/>
            <person name="Ohtoshi R."/>
            <person name="Malay A.D."/>
            <person name="Moran D.A.P."/>
            <person name="Tomita M."/>
            <person name="Numata K."/>
            <person name="Arakawa K."/>
        </authorList>
    </citation>
    <scope>NUCLEOTIDE SEQUENCE</scope>
</reference>
<evidence type="ECO:0000256" key="6">
    <source>
        <dbReference type="ARBA" id="ARBA00023180"/>
    </source>
</evidence>
<name>A0A8X6NID5_NEPPI</name>
<dbReference type="Pfam" id="PF00884">
    <property type="entry name" value="Sulfatase"/>
    <property type="match status" value="1"/>
</dbReference>
<dbReference type="CDD" id="cd16029">
    <property type="entry name" value="4-S"/>
    <property type="match status" value="1"/>
</dbReference>
<dbReference type="PROSITE" id="PS00149">
    <property type="entry name" value="SULFATASE_2"/>
    <property type="match status" value="1"/>
</dbReference>
<evidence type="ECO:0000256" key="1">
    <source>
        <dbReference type="ARBA" id="ARBA00001913"/>
    </source>
</evidence>
<dbReference type="PANTHER" id="PTHR10342">
    <property type="entry name" value="ARYLSULFATASE"/>
    <property type="match status" value="1"/>
</dbReference>
<evidence type="ECO:0000259" key="7">
    <source>
        <dbReference type="Pfam" id="PF00884"/>
    </source>
</evidence>
<dbReference type="InterPro" id="IPR000917">
    <property type="entry name" value="Sulfatase_N"/>
</dbReference>
<organism evidence="8 9">
    <name type="scientific">Nephila pilipes</name>
    <name type="common">Giant wood spider</name>
    <name type="synonym">Nephila maculata</name>
    <dbReference type="NCBI Taxonomy" id="299642"/>
    <lineage>
        <taxon>Eukaryota</taxon>
        <taxon>Metazoa</taxon>
        <taxon>Ecdysozoa</taxon>
        <taxon>Arthropoda</taxon>
        <taxon>Chelicerata</taxon>
        <taxon>Arachnida</taxon>
        <taxon>Araneae</taxon>
        <taxon>Araneomorphae</taxon>
        <taxon>Entelegynae</taxon>
        <taxon>Araneoidea</taxon>
        <taxon>Nephilidae</taxon>
        <taxon>Nephila</taxon>
    </lineage>
</organism>
<protein>
    <submittedName>
        <fullName evidence="8">Arylsulfatase B</fullName>
    </submittedName>
</protein>
<dbReference type="InterPro" id="IPR047115">
    <property type="entry name" value="ARSB"/>
</dbReference>
<evidence type="ECO:0000313" key="9">
    <source>
        <dbReference type="Proteomes" id="UP000887013"/>
    </source>
</evidence>
<keyword evidence="4" id="KW-0378">Hydrolase</keyword>
<sequence length="610" mass="68293">MTYGVRKGFHKLLKTSKWCYDMKSIKCLIYVSATILLRFLGLISCSKPPHIIFIIVDDLGWNDVSFHGSKQIPTPNIDALAKDGVVLNNYYVQPICTPSRGTLMTGKYPIRLGLQHDVIYAAAPWGLSPDEKILPQYLKELGYTTRGVGKWHLGCHHESYLPVHRGFDSFFGYWNGKEDFYTHFEEGVGTNGLDFHDDDKNVWNYTGYYATDIFTTKAKDIIKTHDTSKPLFLYLAHQAVHAGNSYTPLQAPPEYVNRFPHIQDENRRIFAGMASALDDSIGDLFYTLNESGILQNAVLVFTTDNGAAVQGIDESTGSNWPLRGSKYNMWEGGVRGTAFVWSPLIRGAEHISSAMMHMSDWLPTLYSVAGGDVKQLGKIDGHNLWPSICCSTPSPRAEILHNVDPVWKVEAIRKGKYKLLKGSVFNGDFDGWFDKEGKKEANVPFTEMDINLQNEVYEKLSNHSHVFTILSTMDKTKATFGNDPDQTNGYCYKNSQGATSCHQKEESSSVVNSVLTSKKSAGSPLEVDCGSQLEKGSSCEPLKASCLFDVENDPCEYNNIIKSLPEIAQELEGLLDKYRNEAAPIRNQPMDPAANPKYHGYAWIPWRSTP</sequence>
<evidence type="ECO:0000256" key="5">
    <source>
        <dbReference type="ARBA" id="ARBA00022837"/>
    </source>
</evidence>
<dbReference type="GO" id="GO:0008484">
    <property type="term" value="F:sulfuric ester hydrolase activity"/>
    <property type="evidence" value="ECO:0007669"/>
    <property type="project" value="InterPro"/>
</dbReference>
<dbReference type="Gene3D" id="3.40.720.10">
    <property type="entry name" value="Alkaline Phosphatase, subunit A"/>
    <property type="match status" value="1"/>
</dbReference>
<dbReference type="EMBL" id="BMAW01104664">
    <property type="protein sequence ID" value="GFT15761.1"/>
    <property type="molecule type" value="Genomic_DNA"/>
</dbReference>
<keyword evidence="9" id="KW-1185">Reference proteome</keyword>
<feature type="domain" description="Sulfatase N-terminal" evidence="7">
    <location>
        <begin position="49"/>
        <end position="370"/>
    </location>
</feature>